<comment type="catalytic activity">
    <reaction evidence="8">
        <text>Couples ATP hydrolysis with the unwinding of duplex DNA by translocating in the 3'-5' direction.</text>
        <dbReference type="EC" id="5.6.2.4"/>
    </reaction>
</comment>
<dbReference type="Proteomes" id="UP000241201">
    <property type="component" value="Unassembled WGS sequence"/>
</dbReference>
<dbReference type="InterPro" id="IPR014017">
    <property type="entry name" value="DNA_helicase_UvrD-like_C"/>
</dbReference>
<dbReference type="Proteomes" id="UP001198439">
    <property type="component" value="Unassembled WGS sequence"/>
</dbReference>
<dbReference type="GeneID" id="77469661"/>
<dbReference type="Pfam" id="PF21196">
    <property type="entry name" value="PcrA_UvrD_tudor"/>
    <property type="match status" value="1"/>
</dbReference>
<proteinExistence type="inferred from homology"/>
<keyword evidence="4 11" id="KW-0347">Helicase</keyword>
<comment type="caution">
    <text evidence="15">The sequence shown here is derived from an EMBL/GenBank/DDBJ whole genome shotgun (WGS) entry which is preliminary data.</text>
</comment>
<evidence type="ECO:0000256" key="6">
    <source>
        <dbReference type="ARBA" id="ARBA00023125"/>
    </source>
</evidence>
<dbReference type="Gene3D" id="1.10.486.10">
    <property type="entry name" value="PCRA, domain 4"/>
    <property type="match status" value="1"/>
</dbReference>
<dbReference type="GO" id="GO:0003677">
    <property type="term" value="F:DNA binding"/>
    <property type="evidence" value="ECO:0007669"/>
    <property type="project" value="UniProtKB-KW"/>
</dbReference>
<dbReference type="CDD" id="cd17932">
    <property type="entry name" value="DEXQc_UvrD"/>
    <property type="match status" value="1"/>
</dbReference>
<feature type="domain" description="UvrD-like helicase ATP-binding" evidence="12">
    <location>
        <begin position="5"/>
        <end position="284"/>
    </location>
</feature>
<accession>A0A2T3G3N6</accession>
<organism evidence="15 16">
    <name type="scientific">Faecalibacillus faecis</name>
    <dbReference type="NCBI Taxonomy" id="1982628"/>
    <lineage>
        <taxon>Bacteria</taxon>
        <taxon>Bacillati</taxon>
        <taxon>Bacillota</taxon>
        <taxon>Erysipelotrichia</taxon>
        <taxon>Erysipelotrichales</taxon>
        <taxon>Coprobacillaceae</taxon>
        <taxon>Faecalibacillus</taxon>
    </lineage>
</organism>
<evidence type="ECO:0000256" key="8">
    <source>
        <dbReference type="ARBA" id="ARBA00034617"/>
    </source>
</evidence>
<dbReference type="PANTHER" id="PTHR11070">
    <property type="entry name" value="UVRD / RECB / PCRA DNA HELICASE FAMILY MEMBER"/>
    <property type="match status" value="1"/>
</dbReference>
<protein>
    <recommendedName>
        <fullName evidence="9">DNA 3'-5' helicase</fullName>
        <ecNumber evidence="9">5.6.2.4</ecNumber>
    </recommendedName>
</protein>
<evidence type="ECO:0000259" key="12">
    <source>
        <dbReference type="PROSITE" id="PS51198"/>
    </source>
</evidence>
<gene>
    <name evidence="15" type="ORF">C7U55_00890</name>
    <name evidence="14" type="ORF">LJD69_06260</name>
</gene>
<comment type="similarity">
    <text evidence="1">Belongs to the helicase family. UvrD subfamily.</text>
</comment>
<reference evidence="14" key="3">
    <citation type="submission" date="2021-10" db="EMBL/GenBank/DDBJ databases">
        <title>Collection of gut derived symbiotic bacterial strains cultured from healthy donors.</title>
        <authorList>
            <person name="Lin H."/>
            <person name="Littmann E."/>
            <person name="Kohout C."/>
            <person name="Pamer E.G."/>
        </authorList>
    </citation>
    <scope>NUCLEOTIDE SEQUENCE</scope>
    <source>
        <strain evidence="14">DFI.4.48</strain>
    </source>
</reference>
<reference evidence="15" key="2">
    <citation type="journal article" date="2019" name="Int. J. Syst. Evol. Microbiol.">
        <title>Faecalibacillus intestinalis gen. nov., sp. nov. and Faecalibacillus faecis sp. nov., isolated from human faeces.</title>
        <authorList>
            <person name="Seo B."/>
            <person name="Jeon K."/>
            <person name="Baek I."/>
            <person name="Lee Y.M."/>
            <person name="Baek K."/>
            <person name="Ko G."/>
        </authorList>
    </citation>
    <scope>NUCLEOTIDE SEQUENCE</scope>
    <source>
        <strain evidence="15">SNUG30370</strain>
    </source>
</reference>
<dbReference type="PROSITE" id="PS51198">
    <property type="entry name" value="UVRD_HELICASE_ATP_BIND"/>
    <property type="match status" value="1"/>
</dbReference>
<dbReference type="Pfam" id="PF00580">
    <property type="entry name" value="UvrD-helicase"/>
    <property type="match status" value="1"/>
</dbReference>
<name>A0A2T3G3N6_9FIRM</name>
<dbReference type="EC" id="5.6.2.4" evidence="9"/>
<dbReference type="CDD" id="cd18807">
    <property type="entry name" value="SF1_C_UvrD"/>
    <property type="match status" value="1"/>
</dbReference>
<dbReference type="Gene3D" id="1.10.10.160">
    <property type="match status" value="1"/>
</dbReference>
<dbReference type="EMBL" id="JAJDKZ010000014">
    <property type="protein sequence ID" value="MCB8610192.1"/>
    <property type="molecule type" value="Genomic_DNA"/>
</dbReference>
<dbReference type="InterPro" id="IPR014016">
    <property type="entry name" value="UvrD-like_ATP-bd"/>
</dbReference>
<reference evidence="16" key="1">
    <citation type="submission" date="2018-03" db="EMBL/GenBank/DDBJ databases">
        <title>Lachnoclostridium SNUG30370 gen.nov., sp.nov., isolated from human faeces.</title>
        <authorList>
            <person name="Seo B."/>
            <person name="Jeon K."/>
            <person name="Ko G."/>
        </authorList>
    </citation>
    <scope>NUCLEOTIDE SEQUENCE [LARGE SCALE GENOMIC DNA]</scope>
    <source>
        <strain evidence="16">SNUG30370</strain>
    </source>
</reference>
<keyword evidence="7" id="KW-0413">Isomerase</keyword>
<dbReference type="GO" id="GO:0033202">
    <property type="term" value="C:DNA helicase complex"/>
    <property type="evidence" value="ECO:0007669"/>
    <property type="project" value="TreeGrafter"/>
</dbReference>
<dbReference type="GO" id="GO:0043138">
    <property type="term" value="F:3'-5' DNA helicase activity"/>
    <property type="evidence" value="ECO:0007669"/>
    <property type="project" value="UniProtKB-EC"/>
</dbReference>
<keyword evidence="16" id="KW-1185">Reference proteome</keyword>
<dbReference type="EMBL" id="PYLP01000001">
    <property type="protein sequence ID" value="PST42144.1"/>
    <property type="molecule type" value="Genomic_DNA"/>
</dbReference>
<dbReference type="GO" id="GO:0005829">
    <property type="term" value="C:cytosol"/>
    <property type="evidence" value="ECO:0007669"/>
    <property type="project" value="TreeGrafter"/>
</dbReference>
<evidence type="ECO:0000256" key="3">
    <source>
        <dbReference type="ARBA" id="ARBA00022801"/>
    </source>
</evidence>
<evidence type="ECO:0000256" key="5">
    <source>
        <dbReference type="ARBA" id="ARBA00022840"/>
    </source>
</evidence>
<evidence type="ECO:0000256" key="10">
    <source>
        <dbReference type="ARBA" id="ARBA00048988"/>
    </source>
</evidence>
<dbReference type="InterPro" id="IPR013986">
    <property type="entry name" value="DExx_box_DNA_helicase_dom_sf"/>
</dbReference>
<evidence type="ECO:0000256" key="2">
    <source>
        <dbReference type="ARBA" id="ARBA00022741"/>
    </source>
</evidence>
<evidence type="ECO:0000313" key="16">
    <source>
        <dbReference type="Proteomes" id="UP000241201"/>
    </source>
</evidence>
<dbReference type="InterPro" id="IPR027417">
    <property type="entry name" value="P-loop_NTPase"/>
</dbReference>
<evidence type="ECO:0000259" key="13">
    <source>
        <dbReference type="PROSITE" id="PS51217"/>
    </source>
</evidence>
<comment type="catalytic activity">
    <reaction evidence="10">
        <text>ATP + H2O = ADP + phosphate + H(+)</text>
        <dbReference type="Rhea" id="RHEA:13065"/>
        <dbReference type="ChEBI" id="CHEBI:15377"/>
        <dbReference type="ChEBI" id="CHEBI:15378"/>
        <dbReference type="ChEBI" id="CHEBI:30616"/>
        <dbReference type="ChEBI" id="CHEBI:43474"/>
        <dbReference type="ChEBI" id="CHEBI:456216"/>
        <dbReference type="EC" id="5.6.2.4"/>
    </reaction>
</comment>
<feature type="binding site" evidence="11">
    <location>
        <begin position="26"/>
        <end position="33"/>
    </location>
    <ligand>
        <name>ATP</name>
        <dbReference type="ChEBI" id="CHEBI:30616"/>
    </ligand>
</feature>
<dbReference type="GO" id="GO:0005524">
    <property type="term" value="F:ATP binding"/>
    <property type="evidence" value="ECO:0007669"/>
    <property type="project" value="UniProtKB-UniRule"/>
</dbReference>
<dbReference type="GO" id="GO:0000725">
    <property type="term" value="P:recombinational repair"/>
    <property type="evidence" value="ECO:0007669"/>
    <property type="project" value="TreeGrafter"/>
</dbReference>
<dbReference type="RefSeq" id="WP_048923315.1">
    <property type="nucleotide sequence ID" value="NZ_DAWBWI010000183.1"/>
</dbReference>
<dbReference type="AlphaFoldDB" id="A0A2T3G3N6"/>
<dbReference type="SUPFAM" id="SSF52540">
    <property type="entry name" value="P-loop containing nucleoside triphosphate hydrolases"/>
    <property type="match status" value="1"/>
</dbReference>
<feature type="domain" description="UvrD-like helicase C-terminal" evidence="13">
    <location>
        <begin position="285"/>
        <end position="555"/>
    </location>
</feature>
<dbReference type="InterPro" id="IPR000212">
    <property type="entry name" value="DNA_helicase_UvrD/REP"/>
</dbReference>
<evidence type="ECO:0000256" key="1">
    <source>
        <dbReference type="ARBA" id="ARBA00009922"/>
    </source>
</evidence>
<dbReference type="Pfam" id="PF13361">
    <property type="entry name" value="UvrD_C"/>
    <property type="match status" value="1"/>
</dbReference>
<dbReference type="PROSITE" id="PS51217">
    <property type="entry name" value="UVRD_HELICASE_CTER"/>
    <property type="match status" value="1"/>
</dbReference>
<evidence type="ECO:0000256" key="4">
    <source>
        <dbReference type="ARBA" id="ARBA00022806"/>
    </source>
</evidence>
<keyword evidence="3 11" id="KW-0378">Hydrolase</keyword>
<dbReference type="GO" id="GO:0016787">
    <property type="term" value="F:hydrolase activity"/>
    <property type="evidence" value="ECO:0007669"/>
    <property type="project" value="UniProtKB-UniRule"/>
</dbReference>
<keyword evidence="5 11" id="KW-0067">ATP-binding</keyword>
<evidence type="ECO:0000256" key="11">
    <source>
        <dbReference type="PROSITE-ProRule" id="PRU00560"/>
    </source>
</evidence>
<evidence type="ECO:0000256" key="7">
    <source>
        <dbReference type="ARBA" id="ARBA00023235"/>
    </source>
</evidence>
<keyword evidence="6" id="KW-0238">DNA-binding</keyword>
<dbReference type="PANTHER" id="PTHR11070:SF2">
    <property type="entry name" value="ATP-DEPENDENT DNA HELICASE SRS2"/>
    <property type="match status" value="1"/>
</dbReference>
<evidence type="ECO:0000313" key="15">
    <source>
        <dbReference type="EMBL" id="PST42144.1"/>
    </source>
</evidence>
<dbReference type="Gene3D" id="3.40.50.300">
    <property type="entry name" value="P-loop containing nucleotide triphosphate hydrolases"/>
    <property type="match status" value="2"/>
</dbReference>
<sequence>MDLDTLLNKNQKEAATYLDSHLRIIAGAGSGKTRVVTYRIAHLIQDIGIDPRSILAITFTNKAANEMKERVNEIVGIHGSGTLICTIHSLCVRLLRQHINVLNYPSNFTIMDEEDQKALIKKLYTQLEIDAKVISIKSMINTISSYKTARVSPQRAIELAGQFSGELKKAKVYEAYENYKEDHFLLDFDDLLLKAVYILDNYPDILEKWQRKFQYIHVDEFQDVGEIEYHLVQLLSKYAIVCVVGDPDQTIYSFRGADVHFILDFDKDFKPNKTIILDQNYRSTGNILKVSNNLIRKNSQRLEKNLYTKQTGGEDVIHHVAKSEEEEANWIASKIEDIVSNQEGVNYRDIAILYRANYLSRTIEQVLIRKGIDYRIFGGLKFFNRKEVKDALSYLRLVCNQEDLAFERIINTPARGIGKKTLENIQLVALNYQISLYEALTLHSEEIRLSNKSKKEVRGFVEAIEKARQSKLPLHEMFEQLMIDVGYIDMLKNDLEDNRIDNIHELQRSIYDFQVSHEDAPTLENYLQDISLYTDNDSIDQGQYVSLMSIHMAKGLEFDYVFVLGLSEGIFPSFRSLADDGDEGLEEERRLAYVAFTRAKKQLFLTDSEGFSFVTDSPKVSSRFIDEVGNEGIVHSGSKPRFKTSDYIPKQTVSKEELIGDNKVDDWKVGDLVNHDVFGKGVVVKVNKTILDIAFELPVGLKSLMANHKALKKLTN</sequence>
<evidence type="ECO:0000256" key="9">
    <source>
        <dbReference type="ARBA" id="ARBA00034808"/>
    </source>
</evidence>
<evidence type="ECO:0000313" key="14">
    <source>
        <dbReference type="EMBL" id="MCB8610192.1"/>
    </source>
</evidence>
<keyword evidence="2 11" id="KW-0547">Nucleotide-binding</keyword>